<dbReference type="EMBL" id="RCUY01000001">
    <property type="protein sequence ID" value="RLP84576.1"/>
    <property type="molecule type" value="Genomic_DNA"/>
</dbReference>
<dbReference type="AlphaFoldDB" id="A0A3L7AMF1"/>
<evidence type="ECO:0000313" key="2">
    <source>
        <dbReference type="EMBL" id="RLP84576.1"/>
    </source>
</evidence>
<dbReference type="EMBL" id="RCUY01000011">
    <property type="protein sequence ID" value="RLP80791.1"/>
    <property type="molecule type" value="Genomic_DNA"/>
</dbReference>
<evidence type="ECO:0000313" key="1">
    <source>
        <dbReference type="EMBL" id="RLP80791.1"/>
    </source>
</evidence>
<proteinExistence type="predicted"/>
<accession>A0A3L7AMF1</accession>
<evidence type="ECO:0000313" key="3">
    <source>
        <dbReference type="Proteomes" id="UP000269438"/>
    </source>
</evidence>
<dbReference type="Proteomes" id="UP000269438">
    <property type="component" value="Unassembled WGS sequence"/>
</dbReference>
<keyword evidence="3" id="KW-1185">Reference proteome</keyword>
<organism evidence="1 3">
    <name type="scientific">Mycetocola lacteus</name>
    <dbReference type="NCBI Taxonomy" id="76637"/>
    <lineage>
        <taxon>Bacteria</taxon>
        <taxon>Bacillati</taxon>
        <taxon>Actinomycetota</taxon>
        <taxon>Actinomycetes</taxon>
        <taxon>Micrococcales</taxon>
        <taxon>Microbacteriaceae</taxon>
        <taxon>Mycetocola</taxon>
    </lineage>
</organism>
<reference evidence="1 3" key="1">
    <citation type="submission" date="2018-10" db="EMBL/GenBank/DDBJ databases">
        <authorList>
            <person name="Li J."/>
        </authorList>
    </citation>
    <scope>NUCLEOTIDE SEQUENCE [LARGE SCALE GENOMIC DNA]</scope>
    <source>
        <strain evidence="1 3">JCM 11654</strain>
    </source>
</reference>
<gene>
    <name evidence="2" type="ORF">D9V34_00835</name>
    <name evidence="1" type="ORF">D9V34_13130</name>
</gene>
<name>A0A3L7AMF1_9MICO</name>
<comment type="caution">
    <text evidence="1">The sequence shown here is derived from an EMBL/GenBank/DDBJ whole genome shotgun (WGS) entry which is preliminary data.</text>
</comment>
<protein>
    <submittedName>
        <fullName evidence="1">Uncharacterized protein</fullName>
    </submittedName>
</protein>
<sequence>MTLILWEDLRAISVGVVTRARVVMISDADGSMYVRGQSQLASDPVTVAEIIIYFRDHAEQRHLLTDPRSALAVVTGT</sequence>